<evidence type="ECO:0000256" key="1">
    <source>
        <dbReference type="SAM" id="MobiDB-lite"/>
    </source>
</evidence>
<sequence>MLLAGHWRRGMNRLSDNPLNRSIARTDQPANAVVAERAALSQSETRSPQLDPPTDGSNRQDWIVESFKPAVTIQSWASMYLRKFSTSDCCSSIVRPLYKSHWEAPSRIFRVGAGQAGRTNILNRQYFKDCGNDYLV</sequence>
<dbReference type="AlphaFoldDB" id="A0A6H5G5M3"/>
<gene>
    <name evidence="2" type="ORF">NTEN_LOCUS4421</name>
</gene>
<accession>A0A6H5G5M3</accession>
<evidence type="ECO:0000313" key="2">
    <source>
        <dbReference type="EMBL" id="CAA9998127.1"/>
    </source>
</evidence>
<protein>
    <submittedName>
        <fullName evidence="2">Uncharacterized protein</fullName>
    </submittedName>
</protein>
<name>A0A6H5G5M3_9HEMI</name>
<feature type="region of interest" description="Disordered" evidence="1">
    <location>
        <begin position="34"/>
        <end position="60"/>
    </location>
</feature>
<evidence type="ECO:0000313" key="3">
    <source>
        <dbReference type="Proteomes" id="UP000479000"/>
    </source>
</evidence>
<dbReference type="EMBL" id="CADCXU010006573">
    <property type="protein sequence ID" value="CAA9998127.1"/>
    <property type="molecule type" value="Genomic_DNA"/>
</dbReference>
<reference evidence="2 3" key="1">
    <citation type="submission" date="2020-02" db="EMBL/GenBank/DDBJ databases">
        <authorList>
            <person name="Ferguson B K."/>
        </authorList>
    </citation>
    <scope>NUCLEOTIDE SEQUENCE [LARGE SCALE GENOMIC DNA]</scope>
</reference>
<keyword evidence="3" id="KW-1185">Reference proteome</keyword>
<proteinExistence type="predicted"/>
<organism evidence="2 3">
    <name type="scientific">Nesidiocoris tenuis</name>
    <dbReference type="NCBI Taxonomy" id="355587"/>
    <lineage>
        <taxon>Eukaryota</taxon>
        <taxon>Metazoa</taxon>
        <taxon>Ecdysozoa</taxon>
        <taxon>Arthropoda</taxon>
        <taxon>Hexapoda</taxon>
        <taxon>Insecta</taxon>
        <taxon>Pterygota</taxon>
        <taxon>Neoptera</taxon>
        <taxon>Paraneoptera</taxon>
        <taxon>Hemiptera</taxon>
        <taxon>Heteroptera</taxon>
        <taxon>Panheteroptera</taxon>
        <taxon>Cimicomorpha</taxon>
        <taxon>Miridae</taxon>
        <taxon>Dicyphina</taxon>
        <taxon>Nesidiocoris</taxon>
    </lineage>
</organism>
<dbReference type="Proteomes" id="UP000479000">
    <property type="component" value="Unassembled WGS sequence"/>
</dbReference>